<gene>
    <name evidence="2" type="ORF">SNEC2469_LOCUS34699</name>
</gene>
<protein>
    <submittedName>
        <fullName evidence="2">Uncharacterized protein</fullName>
    </submittedName>
</protein>
<evidence type="ECO:0000313" key="3">
    <source>
        <dbReference type="Proteomes" id="UP000601435"/>
    </source>
</evidence>
<accession>A0A813CEM0</accession>
<reference evidence="2" key="1">
    <citation type="submission" date="2021-02" db="EMBL/GenBank/DDBJ databases">
        <authorList>
            <person name="Dougan E. K."/>
            <person name="Rhodes N."/>
            <person name="Thang M."/>
            <person name="Chan C."/>
        </authorList>
    </citation>
    <scope>NUCLEOTIDE SEQUENCE</scope>
</reference>
<name>A0A813CEM0_9DINO</name>
<dbReference type="AlphaFoldDB" id="A0A813CEM0"/>
<keyword evidence="3" id="KW-1185">Reference proteome</keyword>
<dbReference type="Proteomes" id="UP000601435">
    <property type="component" value="Unassembled WGS sequence"/>
</dbReference>
<evidence type="ECO:0000313" key="2">
    <source>
        <dbReference type="EMBL" id="CAE7942536.1"/>
    </source>
</evidence>
<sequence length="338" mass="37932">MLAFTFRNTDGSSDMLCGSPEPSCFIEKIQLFANGQRVEEISYYGRSCFMYSLLKREEGPPVGGPPRGRQRLGPARPARAEAGHAHGATFDRYVRRGQDAPAAAQSGRTVSCYFVTGKNVARCFFTTVPGKLVLSDEELKAFNAVRKELKKKANKDKKTADNATLTTLRSILIVNFKKDFPSEKQLKKMSFNYTDKIMKIMRGDIIQVSVLGQGGGARGFNIKKLIGKTTGTREMKEDDQEFFNSVFKDVKQVLGSEQVNFKLLAYFTHDRSHLDNKLYRAGEFTDVLTRFDKLATMLDDTNPHMKQLVFASIVKSSGQVKTADIQKDVEVHIDVLPW</sequence>
<evidence type="ECO:0000256" key="1">
    <source>
        <dbReference type="SAM" id="MobiDB-lite"/>
    </source>
</evidence>
<dbReference type="EMBL" id="CAJNJA010096997">
    <property type="protein sequence ID" value="CAE7942536.1"/>
    <property type="molecule type" value="Genomic_DNA"/>
</dbReference>
<organism evidence="2 3">
    <name type="scientific">Symbiodinium necroappetens</name>
    <dbReference type="NCBI Taxonomy" id="1628268"/>
    <lineage>
        <taxon>Eukaryota</taxon>
        <taxon>Sar</taxon>
        <taxon>Alveolata</taxon>
        <taxon>Dinophyceae</taxon>
        <taxon>Suessiales</taxon>
        <taxon>Symbiodiniaceae</taxon>
        <taxon>Symbiodinium</taxon>
    </lineage>
</organism>
<proteinExistence type="predicted"/>
<feature type="region of interest" description="Disordered" evidence="1">
    <location>
        <begin position="59"/>
        <end position="84"/>
    </location>
</feature>
<comment type="caution">
    <text evidence="2">The sequence shown here is derived from an EMBL/GenBank/DDBJ whole genome shotgun (WGS) entry which is preliminary data.</text>
</comment>
<dbReference type="OrthoDB" id="10335753at2759"/>